<dbReference type="EMBL" id="JABFAA010354481">
    <property type="protein sequence ID" value="MBA0702910.1"/>
    <property type="molecule type" value="Genomic_DNA"/>
</dbReference>
<name>A0A7J8YU89_GOSAI</name>
<evidence type="ECO:0000313" key="1">
    <source>
        <dbReference type="EMBL" id="MBA0702910.1"/>
    </source>
</evidence>
<gene>
    <name evidence="1" type="ORF">Goari_026957</name>
</gene>
<reference evidence="1 2" key="1">
    <citation type="journal article" date="2019" name="Genome Biol. Evol.">
        <title>Insights into the evolution of the New World diploid cottons (Gossypium, subgenus Houzingenia) based on genome sequencing.</title>
        <authorList>
            <person name="Grover C.E."/>
            <person name="Arick M.A. 2nd"/>
            <person name="Thrash A."/>
            <person name="Conover J.L."/>
            <person name="Sanders W.S."/>
            <person name="Peterson D.G."/>
            <person name="Frelichowski J.E."/>
            <person name="Scheffler J.A."/>
            <person name="Scheffler B.E."/>
            <person name="Wendel J.F."/>
        </authorList>
    </citation>
    <scope>NUCLEOTIDE SEQUENCE [LARGE SCALE GENOMIC DNA]</scope>
    <source>
        <strain evidence="1">185</strain>
        <tissue evidence="1">Leaf</tissue>
    </source>
</reference>
<organism evidence="1 2">
    <name type="scientific">Gossypium aridum</name>
    <name type="common">American cotton</name>
    <name type="synonym">Erioxylum aridum</name>
    <dbReference type="NCBI Taxonomy" id="34290"/>
    <lineage>
        <taxon>Eukaryota</taxon>
        <taxon>Viridiplantae</taxon>
        <taxon>Streptophyta</taxon>
        <taxon>Embryophyta</taxon>
        <taxon>Tracheophyta</taxon>
        <taxon>Spermatophyta</taxon>
        <taxon>Magnoliopsida</taxon>
        <taxon>eudicotyledons</taxon>
        <taxon>Gunneridae</taxon>
        <taxon>Pentapetalae</taxon>
        <taxon>rosids</taxon>
        <taxon>malvids</taxon>
        <taxon>Malvales</taxon>
        <taxon>Malvaceae</taxon>
        <taxon>Malvoideae</taxon>
        <taxon>Gossypium</taxon>
    </lineage>
</organism>
<comment type="caution">
    <text evidence="1">The sequence shown here is derived from an EMBL/GenBank/DDBJ whole genome shotgun (WGS) entry which is preliminary data.</text>
</comment>
<protein>
    <submittedName>
        <fullName evidence="1">Uncharacterized protein</fullName>
    </submittedName>
</protein>
<accession>A0A7J8YU89</accession>
<keyword evidence="2" id="KW-1185">Reference proteome</keyword>
<proteinExistence type="predicted"/>
<sequence length="58" mass="6855">MAGLNLEDEEDEAFLLPIDPEVQKLVYEYRLVSELGERRFLFKFFHELDIKRVVEGAP</sequence>
<dbReference type="Proteomes" id="UP000593577">
    <property type="component" value="Unassembled WGS sequence"/>
</dbReference>
<evidence type="ECO:0000313" key="2">
    <source>
        <dbReference type="Proteomes" id="UP000593577"/>
    </source>
</evidence>
<dbReference type="AlphaFoldDB" id="A0A7J8YU89"/>